<name>A0ABX2N043_9SPHN</name>
<evidence type="ECO:0000259" key="1">
    <source>
        <dbReference type="Pfam" id="PF13847"/>
    </source>
</evidence>
<feature type="domain" description="Methyltransferase" evidence="1">
    <location>
        <begin position="79"/>
        <end position="172"/>
    </location>
</feature>
<sequence length="280" mass="30540">MSLHNPSFTLFALAGILLVTSLTACKRVPDADANRAETARAYPPASRPVSDLAGNQWSTETARDKRGEAEEIMKAAGLEPGMTVADIGAGEGYYTVRLAEKVGSTGRVLAQDIDEAAISRLAERVNRDSLDNVSIKLGATDDPRLPESSFDRIFLVHMYHEVREPYAFLSRLRPALLNKSKERGAGEVVVVDVNRDFEQHGIPPKQLFCEFEAVGYELVGFMERPELGGYFARFRAKGPAKLPGEITPCPYQRDSGTLTAENGPIIGRLSIVTNRSDTGA</sequence>
<organism evidence="2 3">
    <name type="scientific">Parasphingorhabdus flavimaris</name>
    <dbReference type="NCBI Taxonomy" id="266812"/>
    <lineage>
        <taxon>Bacteria</taxon>
        <taxon>Pseudomonadati</taxon>
        <taxon>Pseudomonadota</taxon>
        <taxon>Alphaproteobacteria</taxon>
        <taxon>Sphingomonadales</taxon>
        <taxon>Sphingomonadaceae</taxon>
        <taxon>Parasphingorhabdus</taxon>
    </lineage>
</organism>
<dbReference type="GO" id="GO:0008168">
    <property type="term" value="F:methyltransferase activity"/>
    <property type="evidence" value="ECO:0007669"/>
    <property type="project" value="UniProtKB-KW"/>
</dbReference>
<dbReference type="PANTHER" id="PTHR43861">
    <property type="entry name" value="TRANS-ACONITATE 2-METHYLTRANSFERASE-RELATED"/>
    <property type="match status" value="1"/>
</dbReference>
<proteinExistence type="predicted"/>
<keyword evidence="3" id="KW-1185">Reference proteome</keyword>
<keyword evidence="2" id="KW-0808">Transferase</keyword>
<reference evidence="2 3" key="1">
    <citation type="submission" date="2020-06" db="EMBL/GenBank/DDBJ databases">
        <authorList>
            <person name="Kim S.-J."/>
            <person name="Park S.-J."/>
        </authorList>
    </citation>
    <scope>NUCLEOTIDE SEQUENCE [LARGE SCALE GENOMIC DNA]</scope>
    <source>
        <strain evidence="2 3">SW-151</strain>
    </source>
</reference>
<evidence type="ECO:0000313" key="2">
    <source>
        <dbReference type="EMBL" id="NVD27069.1"/>
    </source>
</evidence>
<comment type="caution">
    <text evidence="2">The sequence shown here is derived from an EMBL/GenBank/DDBJ whole genome shotgun (WGS) entry which is preliminary data.</text>
</comment>
<dbReference type="CDD" id="cd02440">
    <property type="entry name" value="AdoMet_MTases"/>
    <property type="match status" value="1"/>
</dbReference>
<dbReference type="Proteomes" id="UP000652427">
    <property type="component" value="Unassembled WGS sequence"/>
</dbReference>
<dbReference type="EMBL" id="JABWMH010000001">
    <property type="protein sequence ID" value="NVD27069.1"/>
    <property type="molecule type" value="Genomic_DNA"/>
</dbReference>
<accession>A0ABX2N043</accession>
<gene>
    <name evidence="2" type="ORF">HUO14_03990</name>
</gene>
<dbReference type="GO" id="GO:0032259">
    <property type="term" value="P:methylation"/>
    <property type="evidence" value="ECO:0007669"/>
    <property type="project" value="UniProtKB-KW"/>
</dbReference>
<dbReference type="Gene3D" id="3.40.50.150">
    <property type="entry name" value="Vaccinia Virus protein VP39"/>
    <property type="match status" value="1"/>
</dbReference>
<dbReference type="SUPFAM" id="SSF53335">
    <property type="entry name" value="S-adenosyl-L-methionine-dependent methyltransferases"/>
    <property type="match status" value="1"/>
</dbReference>
<keyword evidence="2" id="KW-0489">Methyltransferase</keyword>
<protein>
    <submittedName>
        <fullName evidence="2">Class I SAM-dependent methyltransferase</fullName>
    </submittedName>
</protein>
<dbReference type="InterPro" id="IPR029063">
    <property type="entry name" value="SAM-dependent_MTases_sf"/>
</dbReference>
<dbReference type="InterPro" id="IPR025714">
    <property type="entry name" value="Methyltranfer_dom"/>
</dbReference>
<dbReference type="Pfam" id="PF13847">
    <property type="entry name" value="Methyltransf_31"/>
    <property type="match status" value="1"/>
</dbReference>
<evidence type="ECO:0000313" key="3">
    <source>
        <dbReference type="Proteomes" id="UP000652427"/>
    </source>
</evidence>
<dbReference type="RefSeq" id="WP_176278556.1">
    <property type="nucleotide sequence ID" value="NZ_JABWMH010000001.1"/>
</dbReference>